<organism evidence="3 4">
    <name type="scientific">Pontibacter populi</name>
    <dbReference type="NCBI Taxonomy" id="890055"/>
    <lineage>
        <taxon>Bacteria</taxon>
        <taxon>Pseudomonadati</taxon>
        <taxon>Bacteroidota</taxon>
        <taxon>Cytophagia</taxon>
        <taxon>Cytophagales</taxon>
        <taxon>Hymenobacteraceae</taxon>
        <taxon>Pontibacter</taxon>
    </lineage>
</organism>
<evidence type="ECO:0000256" key="1">
    <source>
        <dbReference type="SAM" id="SignalP"/>
    </source>
</evidence>
<evidence type="ECO:0000313" key="4">
    <source>
        <dbReference type="Proteomes" id="UP001476807"/>
    </source>
</evidence>
<proteinExistence type="predicted"/>
<dbReference type="RefSeq" id="WP_350411176.1">
    <property type="nucleotide sequence ID" value="NZ_JBEOKT010000003.1"/>
</dbReference>
<dbReference type="InterPro" id="IPR043738">
    <property type="entry name" value="DUF5683"/>
</dbReference>
<feature type="chain" id="PRO_5047457994" evidence="1">
    <location>
        <begin position="19"/>
        <end position="212"/>
    </location>
</feature>
<comment type="caution">
    <text evidence="3">The sequence shown here is derived from an EMBL/GenBank/DDBJ whole genome shotgun (WGS) entry which is preliminary data.</text>
</comment>
<feature type="domain" description="DUF5683" evidence="2">
    <location>
        <begin position="55"/>
        <end position="207"/>
    </location>
</feature>
<evidence type="ECO:0000313" key="3">
    <source>
        <dbReference type="EMBL" id="MER2996841.1"/>
    </source>
</evidence>
<gene>
    <name evidence="3" type="ORF">ABS362_04745</name>
</gene>
<dbReference type="Pfam" id="PF18935">
    <property type="entry name" value="DUF5683"/>
    <property type="match status" value="1"/>
</dbReference>
<feature type="signal peptide" evidence="1">
    <location>
        <begin position="1"/>
        <end position="18"/>
    </location>
</feature>
<dbReference type="EMBL" id="JBEOKT010000003">
    <property type="protein sequence ID" value="MER2996841.1"/>
    <property type="molecule type" value="Genomic_DNA"/>
</dbReference>
<dbReference type="Proteomes" id="UP001476807">
    <property type="component" value="Unassembled WGS sequence"/>
</dbReference>
<accession>A0ABV1RRP6</accession>
<evidence type="ECO:0000259" key="2">
    <source>
        <dbReference type="Pfam" id="PF18935"/>
    </source>
</evidence>
<sequence length="212" mass="23830">MRLTVGIALFFLSIVAIAAPARAQVITAGPDSVIVSTTPDTATAEDNRFFLSKWDRPAKAALFSVIVPGFGQAYNKAYWKMPIVYATGGVLAYFWIDNHTKYKDFEEALLIRRDGGVDKYANSNKYGTNRPDNGIPYLKYARDYYRRNRDLTILLSIGAYGLQIAEAYVHAHMKEFDISDELALKVQPNIMRIPTQQAYTPGLSLTLYTRSK</sequence>
<protein>
    <submittedName>
        <fullName evidence="3">DUF5683 domain-containing protein</fullName>
    </submittedName>
</protein>
<reference evidence="3 4" key="1">
    <citation type="submission" date="2024-06" db="EMBL/GenBank/DDBJ databases">
        <title>Pontibacter populi HYL7-15.</title>
        <authorList>
            <person name="Kim M.K."/>
        </authorList>
    </citation>
    <scope>NUCLEOTIDE SEQUENCE [LARGE SCALE GENOMIC DNA]</scope>
    <source>
        <strain evidence="3 4">HYL7-15</strain>
    </source>
</reference>
<name>A0ABV1RRP6_9BACT</name>
<keyword evidence="1" id="KW-0732">Signal</keyword>
<keyword evidence="4" id="KW-1185">Reference proteome</keyword>